<keyword evidence="6" id="KW-1185">Reference proteome</keyword>
<sequence>MNLWSTGNNTWTNYPNLNPKSLSFLSLGKGSRQHNMGKVYGLYECAGHVVPCLVIVKVGKPTECARPGNCGKCELQIVMTHFLNKVYFNSPMNPMELEMYHQIKNAIGVNPTFYESLFTVNANTAVELLSVNCLISTSFCRMIHNKKVLGICGKTELTNAKKSIITMMQYTCTNYVDTLHMKNLLLLGENCYLITLLLKHYPLPKAQMIRNAHAYTVAPSDWKTLLSQHD</sequence>
<dbReference type="Pfam" id="PF03142">
    <property type="entry name" value="Chitin_synth_2"/>
    <property type="match status" value="2"/>
</dbReference>
<evidence type="ECO:0000256" key="2">
    <source>
        <dbReference type="ARBA" id="ARBA00022692"/>
    </source>
</evidence>
<dbReference type="EMBL" id="GL945474">
    <property type="protein sequence ID" value="EGO04799.1"/>
    <property type="molecule type" value="Genomic_DNA"/>
</dbReference>
<dbReference type="OrthoDB" id="370884at2759"/>
<dbReference type="GO" id="GO:0030428">
    <property type="term" value="C:cell septum"/>
    <property type="evidence" value="ECO:0007669"/>
    <property type="project" value="TreeGrafter"/>
</dbReference>
<dbReference type="Proteomes" id="UP000008063">
    <property type="component" value="Unassembled WGS sequence"/>
</dbReference>
<evidence type="ECO:0000256" key="3">
    <source>
        <dbReference type="ARBA" id="ARBA00023136"/>
    </source>
</evidence>
<evidence type="ECO:0000256" key="4">
    <source>
        <dbReference type="ARBA" id="ARBA00048014"/>
    </source>
</evidence>
<dbReference type="GO" id="GO:0006031">
    <property type="term" value="P:chitin biosynthetic process"/>
    <property type="evidence" value="ECO:0007669"/>
    <property type="project" value="TreeGrafter"/>
</dbReference>
<dbReference type="InterPro" id="IPR004835">
    <property type="entry name" value="Chitin_synth"/>
</dbReference>
<comment type="subcellular location">
    <subcellularLocation>
        <location evidence="1">Membrane</location>
        <topology evidence="1">Multi-pass membrane protein</topology>
    </subcellularLocation>
</comment>
<dbReference type="GO" id="GO:0031505">
    <property type="term" value="P:fungal-type cell wall organization"/>
    <property type="evidence" value="ECO:0007669"/>
    <property type="project" value="TreeGrafter"/>
</dbReference>
<dbReference type="InParanoid" id="F8PFY7"/>
<evidence type="ECO:0000313" key="6">
    <source>
        <dbReference type="Proteomes" id="UP000008063"/>
    </source>
</evidence>
<dbReference type="GO" id="GO:0004100">
    <property type="term" value="F:chitin synthase activity"/>
    <property type="evidence" value="ECO:0007669"/>
    <property type="project" value="UniProtKB-EC"/>
</dbReference>
<comment type="catalytic activity">
    <reaction evidence="4">
        <text>[(1-&gt;4)-N-acetyl-beta-D-glucosaminyl](n) + UDP-N-acetyl-alpha-D-glucosamine = [(1-&gt;4)-N-acetyl-beta-D-glucosaminyl](n+1) + UDP + H(+)</text>
        <dbReference type="Rhea" id="RHEA:16637"/>
        <dbReference type="Rhea" id="RHEA-COMP:9593"/>
        <dbReference type="Rhea" id="RHEA-COMP:9595"/>
        <dbReference type="ChEBI" id="CHEBI:15378"/>
        <dbReference type="ChEBI" id="CHEBI:17029"/>
        <dbReference type="ChEBI" id="CHEBI:57705"/>
        <dbReference type="ChEBI" id="CHEBI:58223"/>
        <dbReference type="EC" id="2.4.1.16"/>
    </reaction>
</comment>
<evidence type="ECO:0000313" key="5">
    <source>
        <dbReference type="EMBL" id="EGO04799.1"/>
    </source>
</evidence>
<dbReference type="GO" id="GO:0071944">
    <property type="term" value="C:cell periphery"/>
    <property type="evidence" value="ECO:0007669"/>
    <property type="project" value="TreeGrafter"/>
</dbReference>
<evidence type="ECO:0000256" key="1">
    <source>
        <dbReference type="ARBA" id="ARBA00004141"/>
    </source>
</evidence>
<dbReference type="AlphaFoldDB" id="F8PFY7"/>
<accession>F8PFY7</accession>
<keyword evidence="3" id="KW-0472">Membrane</keyword>
<dbReference type="PANTHER" id="PTHR22914">
    <property type="entry name" value="CHITIN SYNTHASE"/>
    <property type="match status" value="1"/>
</dbReference>
<dbReference type="STRING" id="936435.F8PFY7"/>
<name>F8PFY7_SERL3</name>
<dbReference type="GO" id="GO:0016020">
    <property type="term" value="C:membrane"/>
    <property type="evidence" value="ECO:0007669"/>
    <property type="project" value="UniProtKB-SubCell"/>
</dbReference>
<keyword evidence="2" id="KW-0812">Transmembrane</keyword>
<dbReference type="OMA" id="RIWTELP"/>
<keyword evidence="5" id="KW-0808">Transferase</keyword>
<dbReference type="HOGENOM" id="CLU_1205381_0_0_1"/>
<proteinExistence type="predicted"/>
<dbReference type="PANTHER" id="PTHR22914:SF45">
    <property type="entry name" value="CHITIN SYNTHASE"/>
    <property type="match status" value="1"/>
</dbReference>
<reference evidence="6" key="1">
    <citation type="journal article" date="2011" name="Science">
        <title>The plant cell wall-decomposing machinery underlies the functional diversity of forest fungi.</title>
        <authorList>
            <person name="Eastwood D.C."/>
            <person name="Floudas D."/>
            <person name="Binder M."/>
            <person name="Majcherczyk A."/>
            <person name="Schneider P."/>
            <person name="Aerts A."/>
            <person name="Asiegbu F.O."/>
            <person name="Baker S.E."/>
            <person name="Barry K."/>
            <person name="Bendiksby M."/>
            <person name="Blumentritt M."/>
            <person name="Coutinho P.M."/>
            <person name="Cullen D."/>
            <person name="de Vries R.P."/>
            <person name="Gathman A."/>
            <person name="Goodell B."/>
            <person name="Henrissat B."/>
            <person name="Ihrmark K."/>
            <person name="Kauserud H."/>
            <person name="Kohler A."/>
            <person name="LaButti K."/>
            <person name="Lapidus A."/>
            <person name="Lavin J.L."/>
            <person name="Lee Y.-H."/>
            <person name="Lindquist E."/>
            <person name="Lilly W."/>
            <person name="Lucas S."/>
            <person name="Morin E."/>
            <person name="Murat C."/>
            <person name="Oguiza J.A."/>
            <person name="Park J."/>
            <person name="Pisabarro A.G."/>
            <person name="Riley R."/>
            <person name="Rosling A."/>
            <person name="Salamov A."/>
            <person name="Schmidt O."/>
            <person name="Schmutz J."/>
            <person name="Skrede I."/>
            <person name="Stenlid J."/>
            <person name="Wiebenga A."/>
            <person name="Xie X."/>
            <person name="Kuees U."/>
            <person name="Hibbett D.S."/>
            <person name="Hoffmeister D."/>
            <person name="Hoegberg N."/>
            <person name="Martin F."/>
            <person name="Grigoriev I.V."/>
            <person name="Watkinson S.C."/>
        </authorList>
    </citation>
    <scope>NUCLEOTIDE SEQUENCE [LARGE SCALE GENOMIC DNA]</scope>
    <source>
        <strain evidence="6">strain S7.3</strain>
    </source>
</reference>
<protein>
    <submittedName>
        <fullName evidence="5">Glycosyltransferase family 2 protein</fullName>
    </submittedName>
</protein>
<organism evidence="6">
    <name type="scientific">Serpula lacrymans var. lacrymans (strain S7.3)</name>
    <name type="common">Dry rot fungus</name>
    <dbReference type="NCBI Taxonomy" id="936435"/>
    <lineage>
        <taxon>Eukaryota</taxon>
        <taxon>Fungi</taxon>
        <taxon>Dikarya</taxon>
        <taxon>Basidiomycota</taxon>
        <taxon>Agaricomycotina</taxon>
        <taxon>Agaricomycetes</taxon>
        <taxon>Agaricomycetidae</taxon>
        <taxon>Boletales</taxon>
        <taxon>Coniophorineae</taxon>
        <taxon>Serpulaceae</taxon>
        <taxon>Serpula</taxon>
    </lineage>
</organism>
<gene>
    <name evidence="5" type="ORF">SERLA73DRAFT_118632</name>
</gene>